<comment type="subunit">
    <text evidence="8">Interacts with FtsZ via their C-terminal domains.</text>
</comment>
<comment type="subcellular location">
    <subcellularLocation>
        <location evidence="8">Cell inner membrane</location>
        <topology evidence="8">Single-pass type I membrane protein</topology>
    </subcellularLocation>
    <text evidence="8">Localizes to the Z ring in an FtsZ-dependent manner.</text>
</comment>
<feature type="region of interest" description="Disordered" evidence="10">
    <location>
        <begin position="220"/>
        <end position="245"/>
    </location>
</feature>
<dbReference type="InterPro" id="IPR036765">
    <property type="entry name" value="ZipA_FtsZ-bd_C_sf"/>
</dbReference>
<protein>
    <recommendedName>
        <fullName evidence="8 9">Cell division protein ZipA</fullName>
    </recommendedName>
</protein>
<evidence type="ECO:0000256" key="10">
    <source>
        <dbReference type="SAM" id="MobiDB-lite"/>
    </source>
</evidence>
<reference evidence="12 13" key="1">
    <citation type="submission" date="2010-10" db="EMBL/GenBank/DDBJ databases">
        <authorList>
            <person name="Chen C."/>
            <person name="Kittichotirat W."/>
            <person name="Asikainen S."/>
            <person name="Bumgarner R."/>
        </authorList>
    </citation>
    <scope>NUCLEOTIDE SEQUENCE [LARGE SCALE GENOMIC DNA]</scope>
    <source>
        <strain evidence="12 13">SC1083</strain>
    </source>
</reference>
<evidence type="ECO:0000256" key="3">
    <source>
        <dbReference type="ARBA" id="ARBA00022618"/>
    </source>
</evidence>
<keyword evidence="4 8" id="KW-0812">Transmembrane</keyword>
<dbReference type="InterPro" id="IPR007449">
    <property type="entry name" value="ZipA_FtsZ-bd_C"/>
</dbReference>
<dbReference type="HAMAP" id="MF_00509">
    <property type="entry name" value="ZipA"/>
    <property type="match status" value="1"/>
</dbReference>
<evidence type="ECO:0000313" key="13">
    <source>
        <dbReference type="Proteomes" id="UP000005508"/>
    </source>
</evidence>
<evidence type="ECO:0000256" key="8">
    <source>
        <dbReference type="HAMAP-Rule" id="MF_00509"/>
    </source>
</evidence>
<feature type="compositionally biased region" description="Polar residues" evidence="10">
    <location>
        <begin position="229"/>
        <end position="241"/>
    </location>
</feature>
<organism evidence="12 13">
    <name type="scientific">Aggregatibacter actinomycetemcomitans serotype e str. SC1083</name>
    <dbReference type="NCBI Taxonomy" id="907488"/>
    <lineage>
        <taxon>Bacteria</taxon>
        <taxon>Pseudomonadati</taxon>
        <taxon>Pseudomonadota</taxon>
        <taxon>Gammaproteobacteria</taxon>
        <taxon>Pasteurellales</taxon>
        <taxon>Pasteurellaceae</taxon>
        <taxon>Aggregatibacter</taxon>
    </lineage>
</organism>
<keyword evidence="1 8" id="KW-1003">Cell membrane</keyword>
<sequence length="378" mass="41875">MKKIKLCLSSILQKYDKLTTNLREFCMIGESAMDLNTILIILGVIALLALVAHGIWSNRREKSQYFKNANTFAQNRQPNRFNAPNPTARPATDAPIAAKQKHSFVEGTPQPQQQALDFEEATVPSPTENKSIERAVDEIKITLPSGMSNAFHQAEPVPQYAQSEQGLQQPLQPSQPIPSMPNDTPFKPYGEPSPYADPNRVSITQMEEEYTTPTVSLTPLEQESHEPTAETQVAPQPTANKGENPAKPSFIMLYVVAPENREFNGGRLAQALDGLGFIFGDQHIYHRHLDLTSASPVLFSVANLQQPGTFDPYDMDNLFTVGIALFMQLPSPGNDTVNLKTMIRAARNLADELGGFVLTDKQEIFNDHAEQEYLAKVA</sequence>
<feature type="domain" description="ZipA C-terminal FtsZ-binding" evidence="11">
    <location>
        <begin position="247"/>
        <end position="377"/>
    </location>
</feature>
<evidence type="ECO:0000313" key="12">
    <source>
        <dbReference type="EMBL" id="EGY33979.1"/>
    </source>
</evidence>
<keyword evidence="6 8" id="KW-0472">Membrane</keyword>
<dbReference type="PANTHER" id="PTHR38685:SF1">
    <property type="entry name" value="CELL DIVISION PROTEIN ZIPA"/>
    <property type="match status" value="1"/>
</dbReference>
<evidence type="ECO:0000259" key="11">
    <source>
        <dbReference type="SMART" id="SM00771"/>
    </source>
</evidence>
<keyword evidence="2 8" id="KW-0997">Cell inner membrane</keyword>
<dbReference type="GO" id="GO:0043093">
    <property type="term" value="P:FtsZ-dependent cytokinesis"/>
    <property type="evidence" value="ECO:0007669"/>
    <property type="project" value="UniProtKB-UniRule"/>
</dbReference>
<comment type="caution">
    <text evidence="12">The sequence shown here is derived from an EMBL/GenBank/DDBJ whole genome shotgun (WGS) entry which is preliminary data.</text>
</comment>
<keyword evidence="3 8" id="KW-0132">Cell division</keyword>
<evidence type="ECO:0000256" key="4">
    <source>
        <dbReference type="ARBA" id="ARBA00022692"/>
    </source>
</evidence>
<feature type="compositionally biased region" description="Low complexity" evidence="10">
    <location>
        <begin position="162"/>
        <end position="172"/>
    </location>
</feature>
<evidence type="ECO:0000256" key="2">
    <source>
        <dbReference type="ARBA" id="ARBA00022519"/>
    </source>
</evidence>
<keyword evidence="7 8" id="KW-0131">Cell cycle</keyword>
<dbReference type="InterPro" id="IPR011919">
    <property type="entry name" value="Cell_div_ZipA"/>
</dbReference>
<comment type="function">
    <text evidence="8 9">Essential cell division protein that stabilizes the FtsZ protofilaments by cross-linking them and that serves as a cytoplasmic membrane anchor for the Z ring. Also required for the recruitment to the septal ring of downstream cell division proteins.</text>
</comment>
<dbReference type="GO" id="GO:0000917">
    <property type="term" value="P:division septum assembly"/>
    <property type="evidence" value="ECO:0007669"/>
    <property type="project" value="TreeGrafter"/>
</dbReference>
<dbReference type="AlphaFoldDB" id="G4A8F9"/>
<dbReference type="Pfam" id="PF04354">
    <property type="entry name" value="ZipA_C"/>
    <property type="match status" value="1"/>
</dbReference>
<evidence type="ECO:0000256" key="7">
    <source>
        <dbReference type="ARBA" id="ARBA00023306"/>
    </source>
</evidence>
<dbReference type="GO" id="GO:0005886">
    <property type="term" value="C:plasma membrane"/>
    <property type="evidence" value="ECO:0007669"/>
    <property type="project" value="UniProtKB-SubCell"/>
</dbReference>
<keyword evidence="5 8" id="KW-1133">Transmembrane helix</keyword>
<dbReference type="GO" id="GO:0032153">
    <property type="term" value="C:cell division site"/>
    <property type="evidence" value="ECO:0007669"/>
    <property type="project" value="UniProtKB-UniRule"/>
</dbReference>
<dbReference type="PANTHER" id="PTHR38685">
    <property type="entry name" value="CELL DIVISION PROTEIN ZIPA"/>
    <property type="match status" value="1"/>
</dbReference>
<dbReference type="Proteomes" id="UP000005508">
    <property type="component" value="Unassembled WGS sequence"/>
</dbReference>
<dbReference type="Gene3D" id="3.30.1400.10">
    <property type="entry name" value="ZipA, C-terminal FtsZ-binding domain"/>
    <property type="match status" value="1"/>
</dbReference>
<proteinExistence type="inferred from homology"/>
<gene>
    <name evidence="8" type="primary">zipA</name>
    <name evidence="12" type="ORF">SC1083_1107</name>
</gene>
<evidence type="ECO:0000256" key="1">
    <source>
        <dbReference type="ARBA" id="ARBA00022475"/>
    </source>
</evidence>
<feature type="region of interest" description="Disordered" evidence="10">
    <location>
        <begin position="156"/>
        <end position="195"/>
    </location>
</feature>
<dbReference type="EMBL" id="AEJM01000019">
    <property type="protein sequence ID" value="EGY33979.1"/>
    <property type="molecule type" value="Genomic_DNA"/>
</dbReference>
<evidence type="ECO:0000256" key="6">
    <source>
        <dbReference type="ARBA" id="ARBA00023136"/>
    </source>
</evidence>
<evidence type="ECO:0000256" key="5">
    <source>
        <dbReference type="ARBA" id="ARBA00022989"/>
    </source>
</evidence>
<evidence type="ECO:0000256" key="9">
    <source>
        <dbReference type="RuleBase" id="RU003612"/>
    </source>
</evidence>
<comment type="similarity">
    <text evidence="8 9">Belongs to the ZipA family.</text>
</comment>
<name>G4A8F9_AGGAC</name>
<dbReference type="SMART" id="SM00771">
    <property type="entry name" value="ZipA_C"/>
    <property type="match status" value="1"/>
</dbReference>
<dbReference type="SUPFAM" id="SSF64383">
    <property type="entry name" value="Cell-division protein ZipA, C-terminal domain"/>
    <property type="match status" value="1"/>
</dbReference>
<feature type="transmembrane region" description="Helical" evidence="8">
    <location>
        <begin position="37"/>
        <end position="56"/>
    </location>
</feature>
<accession>G4A8F9</accession>
<dbReference type="SMR" id="G4A8F9"/>
<dbReference type="NCBIfam" id="TIGR02205">
    <property type="entry name" value="septum_zipA"/>
    <property type="match status" value="1"/>
</dbReference>
<dbReference type="PATRIC" id="fig|907488.3.peg.1092"/>